<evidence type="ECO:0000313" key="2">
    <source>
        <dbReference type="Proteomes" id="UP001551210"/>
    </source>
</evidence>
<dbReference type="EMBL" id="JBEZAM010000008">
    <property type="protein sequence ID" value="MEU7293353.1"/>
    <property type="molecule type" value="Genomic_DNA"/>
</dbReference>
<dbReference type="RefSeq" id="WP_359205707.1">
    <property type="nucleotide sequence ID" value="NZ_JBEZAM010000008.1"/>
</dbReference>
<organism evidence="1 2">
    <name type="scientific">Streptomyces exfoliatus</name>
    <name type="common">Streptomyces hydrogenans</name>
    <dbReference type="NCBI Taxonomy" id="1905"/>
    <lineage>
        <taxon>Bacteria</taxon>
        <taxon>Bacillati</taxon>
        <taxon>Actinomycetota</taxon>
        <taxon>Actinomycetes</taxon>
        <taxon>Kitasatosporales</taxon>
        <taxon>Streptomycetaceae</taxon>
        <taxon>Streptomyces</taxon>
    </lineage>
</organism>
<evidence type="ECO:0000313" key="1">
    <source>
        <dbReference type="EMBL" id="MEU7293353.1"/>
    </source>
</evidence>
<protein>
    <submittedName>
        <fullName evidence="1">Uncharacterized protein</fullName>
    </submittedName>
</protein>
<dbReference type="Proteomes" id="UP001551210">
    <property type="component" value="Unassembled WGS sequence"/>
</dbReference>
<proteinExistence type="predicted"/>
<reference evidence="1 2" key="1">
    <citation type="submission" date="2024-06" db="EMBL/GenBank/DDBJ databases">
        <title>The Natural Products Discovery Center: Release of the First 8490 Sequenced Strains for Exploring Actinobacteria Biosynthetic Diversity.</title>
        <authorList>
            <person name="Kalkreuter E."/>
            <person name="Kautsar S.A."/>
            <person name="Yang D."/>
            <person name="Bader C.D."/>
            <person name="Teijaro C.N."/>
            <person name="Fluegel L."/>
            <person name="Davis C.M."/>
            <person name="Simpson J.R."/>
            <person name="Lauterbach L."/>
            <person name="Steele A.D."/>
            <person name="Gui C."/>
            <person name="Meng S."/>
            <person name="Li G."/>
            <person name="Viehrig K."/>
            <person name="Ye F."/>
            <person name="Su P."/>
            <person name="Kiefer A.F."/>
            <person name="Nichols A."/>
            <person name="Cepeda A.J."/>
            <person name="Yan W."/>
            <person name="Fan B."/>
            <person name="Jiang Y."/>
            <person name="Adhikari A."/>
            <person name="Zheng C.-J."/>
            <person name="Schuster L."/>
            <person name="Cowan T.M."/>
            <person name="Smanski M.J."/>
            <person name="Chevrette M.G."/>
            <person name="De Carvalho L.P.S."/>
            <person name="Shen B."/>
        </authorList>
    </citation>
    <scope>NUCLEOTIDE SEQUENCE [LARGE SCALE GENOMIC DNA]</scope>
    <source>
        <strain evidence="1 2">NPDC045705</strain>
    </source>
</reference>
<keyword evidence="2" id="KW-1185">Reference proteome</keyword>
<name>A0ABV3CT29_STREX</name>
<gene>
    <name evidence="1" type="ORF">AB0A76_09135</name>
</gene>
<accession>A0ABV3CT29</accession>
<comment type="caution">
    <text evidence="1">The sequence shown here is derived from an EMBL/GenBank/DDBJ whole genome shotgun (WGS) entry which is preliminary data.</text>
</comment>
<sequence>MDPIQRALAELRAIPTTKPPQPRTVRQLAPCGTHAAYQRHRRHGEPVCDDCREAARLRSAKQRADEAR</sequence>